<dbReference type="GO" id="GO:0017178">
    <property type="term" value="F:diphthine-ammonia ligase activity"/>
    <property type="evidence" value="ECO:0007669"/>
    <property type="project" value="UniProtKB-EC"/>
</dbReference>
<keyword evidence="8" id="KW-1185">Reference proteome</keyword>
<dbReference type="EC" id="6.3.1.14" evidence="1"/>
<accession>A0A0B7NET8</accession>
<evidence type="ECO:0000256" key="4">
    <source>
        <dbReference type="ARBA" id="ARBA00031552"/>
    </source>
</evidence>
<dbReference type="STRING" id="35722.A0A0B7NET8"/>
<protein>
    <recommendedName>
        <fullName evidence="2">Diphthine--ammonia ligase</fullName>
        <ecNumber evidence="1">6.3.1.14</ecNumber>
    </recommendedName>
    <alternativeName>
        <fullName evidence="3">Diphthamide synthase</fullName>
    </alternativeName>
    <alternativeName>
        <fullName evidence="4">Diphthamide synthetase</fullName>
    </alternativeName>
</protein>
<dbReference type="CDD" id="cd01994">
    <property type="entry name" value="AANH_PF0828-like"/>
    <property type="match status" value="1"/>
</dbReference>
<gene>
    <name evidence="7" type="primary">PARPA_08218.1 scaffold 32258</name>
</gene>
<dbReference type="InterPro" id="IPR014729">
    <property type="entry name" value="Rossmann-like_a/b/a_fold"/>
</dbReference>
<evidence type="ECO:0000259" key="6">
    <source>
        <dbReference type="Pfam" id="PF01902"/>
    </source>
</evidence>
<dbReference type="Gene3D" id="3.40.50.620">
    <property type="entry name" value="HUPs"/>
    <property type="match status" value="1"/>
</dbReference>
<dbReference type="AlphaFoldDB" id="A0A0B7NET8"/>
<evidence type="ECO:0000313" key="7">
    <source>
        <dbReference type="EMBL" id="CEP14062.1"/>
    </source>
</evidence>
<evidence type="ECO:0000313" key="8">
    <source>
        <dbReference type="Proteomes" id="UP000054107"/>
    </source>
</evidence>
<comment type="catalytic activity">
    <reaction evidence="5">
        <text>diphthine-[translation elongation factor 2] + NH4(+) + ATP = diphthamide-[translation elongation factor 2] + AMP + diphosphate + H(+)</text>
        <dbReference type="Rhea" id="RHEA:19753"/>
        <dbReference type="Rhea" id="RHEA-COMP:10172"/>
        <dbReference type="Rhea" id="RHEA-COMP:10174"/>
        <dbReference type="ChEBI" id="CHEBI:15378"/>
        <dbReference type="ChEBI" id="CHEBI:16692"/>
        <dbReference type="ChEBI" id="CHEBI:28938"/>
        <dbReference type="ChEBI" id="CHEBI:30616"/>
        <dbReference type="ChEBI" id="CHEBI:33019"/>
        <dbReference type="ChEBI" id="CHEBI:82696"/>
        <dbReference type="ChEBI" id="CHEBI:456215"/>
        <dbReference type="EC" id="6.3.1.14"/>
    </reaction>
</comment>
<dbReference type="OrthoDB" id="686384at2759"/>
<evidence type="ECO:0000256" key="2">
    <source>
        <dbReference type="ARBA" id="ARBA00018426"/>
    </source>
</evidence>
<dbReference type="InterPro" id="IPR002761">
    <property type="entry name" value="Diphthami_syn_dom"/>
</dbReference>
<dbReference type="Proteomes" id="UP000054107">
    <property type="component" value="Unassembled WGS sequence"/>
</dbReference>
<dbReference type="Pfam" id="PF01902">
    <property type="entry name" value="Diphthami_syn_2"/>
    <property type="match status" value="1"/>
</dbReference>
<dbReference type="SUPFAM" id="SSF52402">
    <property type="entry name" value="Adenine nucleotide alpha hydrolases-like"/>
    <property type="match status" value="1"/>
</dbReference>
<reference evidence="7 8" key="1">
    <citation type="submission" date="2014-09" db="EMBL/GenBank/DDBJ databases">
        <authorList>
            <person name="Ellenberger Sabrina"/>
        </authorList>
    </citation>
    <scope>NUCLEOTIDE SEQUENCE [LARGE SCALE GENOMIC DNA]</scope>
    <source>
        <strain evidence="7 8">CBS 412.66</strain>
    </source>
</reference>
<organism evidence="7 8">
    <name type="scientific">Parasitella parasitica</name>
    <dbReference type="NCBI Taxonomy" id="35722"/>
    <lineage>
        <taxon>Eukaryota</taxon>
        <taxon>Fungi</taxon>
        <taxon>Fungi incertae sedis</taxon>
        <taxon>Mucoromycota</taxon>
        <taxon>Mucoromycotina</taxon>
        <taxon>Mucoromycetes</taxon>
        <taxon>Mucorales</taxon>
        <taxon>Mucorineae</taxon>
        <taxon>Mucoraceae</taxon>
        <taxon>Parasitella</taxon>
    </lineage>
</organism>
<dbReference type="Gene3D" id="3.90.1490.10">
    <property type="entry name" value="putative n-type atp pyrophosphatase, domain 2"/>
    <property type="match status" value="1"/>
</dbReference>
<evidence type="ECO:0000256" key="3">
    <source>
        <dbReference type="ARBA" id="ARBA00029814"/>
    </source>
</evidence>
<evidence type="ECO:0000256" key="5">
    <source>
        <dbReference type="ARBA" id="ARBA00048108"/>
    </source>
</evidence>
<evidence type="ECO:0000256" key="1">
    <source>
        <dbReference type="ARBA" id="ARBA00012089"/>
    </source>
</evidence>
<proteinExistence type="predicted"/>
<feature type="domain" description="Diphthamide synthase" evidence="6">
    <location>
        <begin position="10"/>
        <end position="231"/>
    </location>
</feature>
<dbReference type="EMBL" id="LN730905">
    <property type="protein sequence ID" value="CEP14062.1"/>
    <property type="molecule type" value="Genomic_DNA"/>
</dbReference>
<sequence>MLQPSGSVAAISYTGGKDCTLALHRIREQGIKVVVLVTFSPPLTDLNSFKAHSMDIIKQQAKALDIQHTVCIIDGPDYLASYQTQIKLLSEKYNIDALVTGDILPVCSDFMERAVEGTGVALVRPLWQQDQSELLKEMWDRQFSIIVTCINQLKVRTSVMEKVKDVYDVGKPLSQQGLDAVAAINVNISPTGEFGELHTMVLDCPLYKTRKLEIHSEKLVESPYVYLKINSVELVSK</sequence>
<name>A0A0B7NET8_9FUNG</name>